<keyword evidence="3" id="KW-0378">Hydrolase</keyword>
<keyword evidence="4" id="KW-0720">Serine protease</keyword>
<evidence type="ECO:0000256" key="2">
    <source>
        <dbReference type="ARBA" id="ARBA00022670"/>
    </source>
</evidence>
<dbReference type="PANTHER" id="PTHR32060:SF30">
    <property type="entry name" value="CARBOXY-TERMINAL PROCESSING PROTEASE CTPA"/>
    <property type="match status" value="1"/>
</dbReference>
<dbReference type="GO" id="GO:0008236">
    <property type="term" value="F:serine-type peptidase activity"/>
    <property type="evidence" value="ECO:0007669"/>
    <property type="project" value="UniProtKB-KW"/>
</dbReference>
<dbReference type="AlphaFoldDB" id="A0A2L2XNB3"/>
<evidence type="ECO:0000313" key="8">
    <source>
        <dbReference type="Proteomes" id="UP000239549"/>
    </source>
</evidence>
<dbReference type="InterPro" id="IPR001478">
    <property type="entry name" value="PDZ"/>
</dbReference>
<comment type="caution">
    <text evidence="7">The sequence shown here is derived from an EMBL/GenBank/DDBJ whole genome shotgun (WGS) entry which is preliminary data.</text>
</comment>
<dbReference type="NCBIfam" id="TIGR00225">
    <property type="entry name" value="prc"/>
    <property type="match status" value="1"/>
</dbReference>
<dbReference type="EMBL" id="BFAV01000169">
    <property type="protein sequence ID" value="GBF35451.1"/>
    <property type="molecule type" value="Genomic_DNA"/>
</dbReference>
<dbReference type="SUPFAM" id="SSF52096">
    <property type="entry name" value="ClpP/crotonase"/>
    <property type="match status" value="1"/>
</dbReference>
<gene>
    <name evidence="7" type="ORF">DCCM_4579</name>
</gene>
<dbReference type="CDD" id="cd06782">
    <property type="entry name" value="cpPDZ_CPP-like"/>
    <property type="match status" value="1"/>
</dbReference>
<dbReference type="InterPro" id="IPR005151">
    <property type="entry name" value="Tail-specific_protease"/>
</dbReference>
<dbReference type="OrthoDB" id="9812068at2"/>
<dbReference type="GO" id="GO:0007165">
    <property type="term" value="P:signal transduction"/>
    <property type="evidence" value="ECO:0007669"/>
    <property type="project" value="TreeGrafter"/>
</dbReference>
<dbReference type="InterPro" id="IPR041489">
    <property type="entry name" value="PDZ_6"/>
</dbReference>
<feature type="chain" id="PRO_5014811430" evidence="5">
    <location>
        <begin position="27"/>
        <end position="494"/>
    </location>
</feature>
<dbReference type="Pfam" id="PF17820">
    <property type="entry name" value="PDZ_6"/>
    <property type="match status" value="1"/>
</dbReference>
<dbReference type="InterPro" id="IPR055210">
    <property type="entry name" value="CtpA/B_N"/>
</dbReference>
<dbReference type="Gene3D" id="3.30.457.10">
    <property type="entry name" value="Copper amine oxidase-like, N-terminal domain"/>
    <property type="match status" value="1"/>
</dbReference>
<feature type="signal peptide" evidence="5">
    <location>
        <begin position="1"/>
        <end position="26"/>
    </location>
</feature>
<evidence type="ECO:0000259" key="6">
    <source>
        <dbReference type="PROSITE" id="PS50106"/>
    </source>
</evidence>
<comment type="similarity">
    <text evidence="1">Belongs to the peptidase S41A family.</text>
</comment>
<dbReference type="Gene3D" id="3.30.750.44">
    <property type="match status" value="1"/>
</dbReference>
<dbReference type="InterPro" id="IPR004447">
    <property type="entry name" value="Peptidase_S41A"/>
</dbReference>
<reference evidence="8" key="1">
    <citation type="submission" date="2018-02" db="EMBL/GenBank/DDBJ databases">
        <title>Genome sequence of Desulfocucumis palustris strain NAW-5.</title>
        <authorList>
            <person name="Watanabe M."/>
            <person name="Kojima H."/>
            <person name="Fukui M."/>
        </authorList>
    </citation>
    <scope>NUCLEOTIDE SEQUENCE [LARGE SCALE GENOMIC DNA]</scope>
    <source>
        <strain evidence="8">NAW-5</strain>
    </source>
</reference>
<dbReference type="GO" id="GO:0004175">
    <property type="term" value="F:endopeptidase activity"/>
    <property type="evidence" value="ECO:0007669"/>
    <property type="project" value="TreeGrafter"/>
</dbReference>
<organism evidence="7 8">
    <name type="scientific">Desulfocucumis palustris</name>
    <dbReference type="NCBI Taxonomy" id="1898651"/>
    <lineage>
        <taxon>Bacteria</taxon>
        <taxon>Bacillati</taxon>
        <taxon>Bacillota</taxon>
        <taxon>Clostridia</taxon>
        <taxon>Eubacteriales</taxon>
        <taxon>Desulfocucumaceae</taxon>
        <taxon>Desulfocucumis</taxon>
    </lineage>
</organism>
<evidence type="ECO:0000256" key="1">
    <source>
        <dbReference type="ARBA" id="ARBA00009179"/>
    </source>
</evidence>
<dbReference type="InterPro" id="IPR036582">
    <property type="entry name" value="Mao_N_sf"/>
</dbReference>
<dbReference type="InterPro" id="IPR029045">
    <property type="entry name" value="ClpP/crotonase-like_dom_sf"/>
</dbReference>
<proteinExistence type="inferred from homology"/>
<dbReference type="InterPro" id="IPR012854">
    <property type="entry name" value="Cu_amine_oxidase-like_N"/>
</dbReference>
<dbReference type="GO" id="GO:0030288">
    <property type="term" value="C:outer membrane-bounded periplasmic space"/>
    <property type="evidence" value="ECO:0007669"/>
    <property type="project" value="TreeGrafter"/>
</dbReference>
<evidence type="ECO:0000313" key="7">
    <source>
        <dbReference type="EMBL" id="GBF35451.1"/>
    </source>
</evidence>
<dbReference type="PROSITE" id="PS50106">
    <property type="entry name" value="PDZ"/>
    <property type="match status" value="1"/>
</dbReference>
<dbReference type="PANTHER" id="PTHR32060">
    <property type="entry name" value="TAIL-SPECIFIC PROTEASE"/>
    <property type="match status" value="1"/>
</dbReference>
<name>A0A2L2XNB3_9FIRM</name>
<dbReference type="CDD" id="cd07560">
    <property type="entry name" value="Peptidase_S41_CPP"/>
    <property type="match status" value="1"/>
</dbReference>
<evidence type="ECO:0000256" key="3">
    <source>
        <dbReference type="ARBA" id="ARBA00022801"/>
    </source>
</evidence>
<dbReference type="GO" id="GO:0006508">
    <property type="term" value="P:proteolysis"/>
    <property type="evidence" value="ECO:0007669"/>
    <property type="project" value="UniProtKB-KW"/>
</dbReference>
<sequence length="494" mass="53593">MVLHRRFFCLMLTLVMLFTVVSPVWAYDSTTGAALAVEEIMDYIYQNHIDKPEIDQLAEGAITGMLERVNDPYTEYLSEDLLEEYKEMLDGDFVGVGIRLQDNGENPVVLDIIPDSPAAHADIKPGDVINKVDGEDVSGLMLDEVVARIRGPEGSDVTLILRRDSQDVKVTLKRAPVSSPTVDYSKLSGDIGYIAIHSFGSQTAGEFARELDRLNSEGVKGLILDLRDSPGGYLQAAVDIAGNFLKDDSLVLTTEDRDAHRDEYRTEGSPRWNGAPLVILVNSLSASSSEVLAGALQDYGQAVLLGETTYGKGVVQSIIPLETGGALKLTTARYLTPKGRSIDGKGLEPDIRVLTRDLQLVRAKSVINAVPETVVKFKLNDNKASVNGEEIILQAAPFRKDGVVYLPLRFAMEALGYAVTWNNNNNSIEVKGTGENMQLFLNRPQAVFNGAGVSLKDAVTDVGGISFIPLDPNIPGVTMVDLGNEITLAKAGRK</sequence>
<keyword evidence="8" id="KW-1185">Reference proteome</keyword>
<dbReference type="InterPro" id="IPR036034">
    <property type="entry name" value="PDZ_sf"/>
</dbReference>
<dbReference type="SUPFAM" id="SSF50156">
    <property type="entry name" value="PDZ domain-like"/>
    <property type="match status" value="1"/>
</dbReference>
<keyword evidence="2 7" id="KW-0645">Protease</keyword>
<feature type="domain" description="PDZ" evidence="6">
    <location>
        <begin position="91"/>
        <end position="164"/>
    </location>
</feature>
<dbReference type="Pfam" id="PF07833">
    <property type="entry name" value="Cu_amine_oxidN1"/>
    <property type="match status" value="1"/>
</dbReference>
<dbReference type="SMART" id="SM00228">
    <property type="entry name" value="PDZ"/>
    <property type="match status" value="1"/>
</dbReference>
<dbReference type="SUPFAM" id="SSF55383">
    <property type="entry name" value="Copper amine oxidase, domain N"/>
    <property type="match status" value="2"/>
</dbReference>
<dbReference type="Pfam" id="PF22694">
    <property type="entry name" value="CtpB_N-like"/>
    <property type="match status" value="1"/>
</dbReference>
<evidence type="ECO:0000256" key="5">
    <source>
        <dbReference type="SAM" id="SignalP"/>
    </source>
</evidence>
<keyword evidence="5" id="KW-0732">Signal</keyword>
<dbReference type="Pfam" id="PF03572">
    <property type="entry name" value="Peptidase_S41"/>
    <property type="match status" value="1"/>
</dbReference>
<accession>A0A2L2XNB3</accession>
<dbReference type="Proteomes" id="UP000239549">
    <property type="component" value="Unassembled WGS sequence"/>
</dbReference>
<evidence type="ECO:0000256" key="4">
    <source>
        <dbReference type="ARBA" id="ARBA00022825"/>
    </source>
</evidence>
<dbReference type="Gene3D" id="3.90.226.10">
    <property type="entry name" value="2-enoyl-CoA Hydratase, Chain A, domain 1"/>
    <property type="match status" value="1"/>
</dbReference>
<protein>
    <submittedName>
        <fullName evidence="7">Carboxyl-terminal protease</fullName>
    </submittedName>
</protein>
<dbReference type="SMART" id="SM00245">
    <property type="entry name" value="TSPc"/>
    <property type="match status" value="1"/>
</dbReference>
<dbReference type="Gene3D" id="2.30.42.10">
    <property type="match status" value="1"/>
</dbReference>